<dbReference type="Gene3D" id="6.10.250.1620">
    <property type="match status" value="1"/>
</dbReference>
<dbReference type="Proteomes" id="UP000593567">
    <property type="component" value="Unassembled WGS sequence"/>
</dbReference>
<feature type="transmembrane region" description="Helical" evidence="4">
    <location>
        <begin position="258"/>
        <end position="284"/>
    </location>
</feature>
<evidence type="ECO:0000256" key="4">
    <source>
        <dbReference type="SAM" id="Phobius"/>
    </source>
</evidence>
<name>A0A7J7JZW4_BUGNE</name>
<sequence length="285" mass="33327">MIAFIDQEAREKVDEIETKAEEEFNIEKGRLVQQQRIKIMEYYERKEKQVELAKKIQNSNMLNASRLKVLKAREDHVSVLLDLAKERLASITKDQSRYKSILEGLIAQCLCQLNEKSLMLKCRKVDEGLVMVGQLPYLVSVWKTAYASSIFLDIYLFIFHTDIHPSFWSFIFHTDIHPSLWSLIFHTDIHPSLWSLIFHTDIHCGPYRKCCPLPWPLIRSSLGMKSPSKSIRRIICLSTCKWDITCMLDEISKTSPSYVLLFVLMMDTFLFYKFLCSFIGSFVLH</sequence>
<evidence type="ECO:0000313" key="6">
    <source>
        <dbReference type="Proteomes" id="UP000593567"/>
    </source>
</evidence>
<comment type="caution">
    <text evidence="5">The sequence shown here is derived from an EMBL/GenBank/DDBJ whole genome shotgun (WGS) entry which is preliminary data.</text>
</comment>
<evidence type="ECO:0000313" key="5">
    <source>
        <dbReference type="EMBL" id="KAF6031939.1"/>
    </source>
</evidence>
<keyword evidence="2" id="KW-0813">Transport</keyword>
<keyword evidence="4" id="KW-0472">Membrane</keyword>
<proteinExistence type="inferred from homology"/>
<reference evidence="5" key="1">
    <citation type="submission" date="2020-06" db="EMBL/GenBank/DDBJ databases">
        <title>Draft genome of Bugula neritina, a colonial animal packing powerful symbionts and potential medicines.</title>
        <authorList>
            <person name="Rayko M."/>
        </authorList>
    </citation>
    <scope>NUCLEOTIDE SEQUENCE [LARGE SCALE GENOMIC DNA]</scope>
    <source>
        <strain evidence="5">Kwan_BN1</strain>
    </source>
</reference>
<dbReference type="AlphaFoldDB" id="A0A7J7JZW4"/>
<evidence type="ECO:0000256" key="2">
    <source>
        <dbReference type="ARBA" id="ARBA00022448"/>
    </source>
</evidence>
<dbReference type="GO" id="GO:0046961">
    <property type="term" value="F:proton-transporting ATPase activity, rotational mechanism"/>
    <property type="evidence" value="ECO:0007669"/>
    <property type="project" value="InterPro"/>
</dbReference>
<keyword evidence="3" id="KW-0406">Ion transport</keyword>
<gene>
    <name evidence="5" type="ORF">EB796_009759</name>
</gene>
<organism evidence="5 6">
    <name type="scientific">Bugula neritina</name>
    <name type="common">Brown bryozoan</name>
    <name type="synonym">Sertularia neritina</name>
    <dbReference type="NCBI Taxonomy" id="10212"/>
    <lineage>
        <taxon>Eukaryota</taxon>
        <taxon>Metazoa</taxon>
        <taxon>Spiralia</taxon>
        <taxon>Lophotrochozoa</taxon>
        <taxon>Bryozoa</taxon>
        <taxon>Gymnolaemata</taxon>
        <taxon>Cheilostomatida</taxon>
        <taxon>Flustrina</taxon>
        <taxon>Buguloidea</taxon>
        <taxon>Bugulidae</taxon>
        <taxon>Bugula</taxon>
    </lineage>
</organism>
<evidence type="ECO:0000256" key="3">
    <source>
        <dbReference type="ARBA" id="ARBA00023065"/>
    </source>
</evidence>
<protein>
    <submittedName>
        <fullName evidence="5">Uncharacterized protein</fullName>
    </submittedName>
</protein>
<dbReference type="Pfam" id="PF01991">
    <property type="entry name" value="vATP-synt_E"/>
    <property type="match status" value="1"/>
</dbReference>
<dbReference type="GO" id="GO:0033178">
    <property type="term" value="C:proton-transporting two-sector ATPase complex, catalytic domain"/>
    <property type="evidence" value="ECO:0007669"/>
    <property type="project" value="InterPro"/>
</dbReference>
<dbReference type="SUPFAM" id="SSF160527">
    <property type="entry name" value="V-type ATPase subunit E-like"/>
    <property type="match status" value="1"/>
</dbReference>
<dbReference type="InterPro" id="IPR038495">
    <property type="entry name" value="ATPase_E_C"/>
</dbReference>
<comment type="similarity">
    <text evidence="1">Belongs to the V-ATPase E subunit family.</text>
</comment>
<dbReference type="InterPro" id="IPR002842">
    <property type="entry name" value="ATPase_V1_Esu"/>
</dbReference>
<dbReference type="OrthoDB" id="10263003at2759"/>
<dbReference type="Gene3D" id="3.30.2320.30">
    <property type="entry name" value="ATP synthase, E subunit, C-terminal"/>
    <property type="match status" value="1"/>
</dbReference>
<evidence type="ECO:0000256" key="1">
    <source>
        <dbReference type="ARBA" id="ARBA00005901"/>
    </source>
</evidence>
<keyword evidence="4" id="KW-0812">Transmembrane</keyword>
<dbReference type="PANTHER" id="PTHR45715">
    <property type="entry name" value="ATPASE H+-TRANSPORTING V1 SUBUNIT E1A-RELATED"/>
    <property type="match status" value="1"/>
</dbReference>
<keyword evidence="4" id="KW-1133">Transmembrane helix</keyword>
<keyword evidence="6" id="KW-1185">Reference proteome</keyword>
<accession>A0A7J7JZW4</accession>
<dbReference type="EMBL" id="VXIV02001554">
    <property type="protein sequence ID" value="KAF6031939.1"/>
    <property type="molecule type" value="Genomic_DNA"/>
</dbReference>